<gene>
    <name evidence="1" type="ORF">LMJ30_06785</name>
</gene>
<protein>
    <submittedName>
        <fullName evidence="1">Uncharacterized protein</fullName>
    </submittedName>
</protein>
<dbReference type="Proteomes" id="UP001198701">
    <property type="component" value="Unassembled WGS sequence"/>
</dbReference>
<comment type="caution">
    <text evidence="1">The sequence shown here is derived from an EMBL/GenBank/DDBJ whole genome shotgun (WGS) entry which is preliminary data.</text>
</comment>
<evidence type="ECO:0000313" key="1">
    <source>
        <dbReference type="EMBL" id="MCC6070659.1"/>
    </source>
</evidence>
<accession>A0ABS8IQ64</accession>
<dbReference type="SUPFAM" id="SSF50969">
    <property type="entry name" value="YVTN repeat-like/Quinoprotein amine dehydrogenase"/>
    <property type="match status" value="1"/>
</dbReference>
<name>A0ABS8IQ64_9BURK</name>
<dbReference type="RefSeq" id="WP_229431585.1">
    <property type="nucleotide sequence ID" value="NZ_JAJHPV010000010.1"/>
</dbReference>
<dbReference type="InterPro" id="IPR011044">
    <property type="entry name" value="Quino_amine_DH_bsu"/>
</dbReference>
<evidence type="ECO:0000313" key="2">
    <source>
        <dbReference type="Proteomes" id="UP001198701"/>
    </source>
</evidence>
<reference evidence="1 2" key="1">
    <citation type="submission" date="2021-11" db="EMBL/GenBank/DDBJ databases">
        <authorList>
            <person name="Huq M.A."/>
        </authorList>
    </citation>
    <scope>NUCLEOTIDE SEQUENCE [LARGE SCALE GENOMIC DNA]</scope>
    <source>
        <strain evidence="1 2">MAHUQ-52</strain>
    </source>
</reference>
<proteinExistence type="predicted"/>
<sequence>MSNWTGKGFELLTIAPQEVVGTPDNSIYRKSAHAGTAWDEARQTMWIFGAETHVTNMDNAVYGWRASDGKFVKHYDADPVSGYRMDANGVYWSSAEKIRPWAMHTYRRMRMVPGTDEFEVMYDADDHALMAPKVFENPSQTTANRVPPVWYYNVVTGAWRASTFGDSAKMVGSPYYAFPLAHDPVHGWFSGDGSFWASLSNNGTYRLTNVSGKSNGQQHSFMFVNNSIAYRVGGAGNTTLYSRHPLANIAGSTKHLVSEFPALAGYNVTNMASVMMPNGLIVIFPVQGSTMQAMILDPEAKTVTATGHVLTGLDKPALYDLAAEWSTAHNAVVLLSRRFTGSNVYGYRP</sequence>
<organism evidence="1 2">
    <name type="scientific">Massilia agrisoli</name>
    <dbReference type="NCBI Taxonomy" id="2892444"/>
    <lineage>
        <taxon>Bacteria</taxon>
        <taxon>Pseudomonadati</taxon>
        <taxon>Pseudomonadota</taxon>
        <taxon>Betaproteobacteria</taxon>
        <taxon>Burkholderiales</taxon>
        <taxon>Oxalobacteraceae</taxon>
        <taxon>Telluria group</taxon>
        <taxon>Massilia</taxon>
    </lineage>
</organism>
<keyword evidence="2" id="KW-1185">Reference proteome</keyword>
<dbReference type="EMBL" id="JAJHPV010000010">
    <property type="protein sequence ID" value="MCC6070659.1"/>
    <property type="molecule type" value="Genomic_DNA"/>
</dbReference>